<name>A0AAV3NZ11_LITER</name>
<evidence type="ECO:0000313" key="2">
    <source>
        <dbReference type="Proteomes" id="UP001454036"/>
    </source>
</evidence>
<dbReference type="AlphaFoldDB" id="A0AAV3NZ11"/>
<comment type="caution">
    <text evidence="1">The sequence shown here is derived from an EMBL/GenBank/DDBJ whole genome shotgun (WGS) entry which is preliminary data.</text>
</comment>
<dbReference type="Proteomes" id="UP001454036">
    <property type="component" value="Unassembled WGS sequence"/>
</dbReference>
<gene>
    <name evidence="1" type="ORF">LIER_03937</name>
</gene>
<evidence type="ECO:0000313" key="1">
    <source>
        <dbReference type="EMBL" id="GAA0143195.1"/>
    </source>
</evidence>
<proteinExistence type="predicted"/>
<organism evidence="1 2">
    <name type="scientific">Lithospermum erythrorhizon</name>
    <name type="common">Purple gromwell</name>
    <name type="synonym">Lithospermum officinale var. erythrorhizon</name>
    <dbReference type="NCBI Taxonomy" id="34254"/>
    <lineage>
        <taxon>Eukaryota</taxon>
        <taxon>Viridiplantae</taxon>
        <taxon>Streptophyta</taxon>
        <taxon>Embryophyta</taxon>
        <taxon>Tracheophyta</taxon>
        <taxon>Spermatophyta</taxon>
        <taxon>Magnoliopsida</taxon>
        <taxon>eudicotyledons</taxon>
        <taxon>Gunneridae</taxon>
        <taxon>Pentapetalae</taxon>
        <taxon>asterids</taxon>
        <taxon>lamiids</taxon>
        <taxon>Boraginales</taxon>
        <taxon>Boraginaceae</taxon>
        <taxon>Boraginoideae</taxon>
        <taxon>Lithospermeae</taxon>
        <taxon>Lithospermum</taxon>
    </lineage>
</organism>
<keyword evidence="2" id="KW-1185">Reference proteome</keyword>
<dbReference type="EMBL" id="BAABME010000487">
    <property type="protein sequence ID" value="GAA0143195.1"/>
    <property type="molecule type" value="Genomic_DNA"/>
</dbReference>
<protein>
    <submittedName>
        <fullName evidence="1">Uncharacterized protein</fullName>
    </submittedName>
</protein>
<sequence>MTPLRERLLQRAYLCFHRQVYPFPKFGLFVVGSLVVERCELVFELPRECPPWKIHLLVELLRETAPNDLPYFRQLDKSTGFWVTGADGRVISGLVTTVVRRVDMRL</sequence>
<reference evidence="1 2" key="1">
    <citation type="submission" date="2024-01" db="EMBL/GenBank/DDBJ databases">
        <title>The complete chloroplast genome sequence of Lithospermum erythrorhizon: insights into the phylogenetic relationship among Boraginaceae species and the maternal lineages of purple gromwells.</title>
        <authorList>
            <person name="Okada T."/>
            <person name="Watanabe K."/>
        </authorList>
    </citation>
    <scope>NUCLEOTIDE SEQUENCE [LARGE SCALE GENOMIC DNA]</scope>
</reference>
<accession>A0AAV3NZ11</accession>